<reference evidence="4" key="1">
    <citation type="submission" date="2016-11" db="UniProtKB">
        <authorList>
            <consortium name="WormBaseParasite"/>
        </authorList>
    </citation>
    <scope>IDENTIFICATION</scope>
</reference>
<dbReference type="SUPFAM" id="SSF54001">
    <property type="entry name" value="Cysteine proteinases"/>
    <property type="match status" value="1"/>
</dbReference>
<dbReference type="InterPro" id="IPR050164">
    <property type="entry name" value="Peptidase_C19"/>
</dbReference>
<sequence>MKVIKRLRKAGEWKICHPCDVELEPLEDPHDPIRVFYNEYRSFTKMKAEFSNRKVSDQQRVFVEGAHGQSTERNGLAIGSNESVMPAKGLPNLGNTCFFNSVMQCVMHTNHLGYYFERFGRVTKLDFVESRVITVLEEKVQLNVNGLRSEELERYKAGIAAYLGVSLKTNQKKFDRDIVLAAKSYLQAAGRPLLDAVFGGTLLQTIRCCECGHVSERNEQFLDLSIPLSSNPMTTRISTNKAPNVSTYQKKKAEKLSRKVKFLI</sequence>
<dbReference type="InterPro" id="IPR028889">
    <property type="entry name" value="USP"/>
</dbReference>
<evidence type="ECO:0000259" key="2">
    <source>
        <dbReference type="PROSITE" id="PS50235"/>
    </source>
</evidence>
<protein>
    <submittedName>
        <fullName evidence="4">USP domain-containing protein</fullName>
    </submittedName>
</protein>
<evidence type="ECO:0000313" key="4">
    <source>
        <dbReference type="WBParaSite" id="Hba_21315"/>
    </source>
</evidence>
<dbReference type="InterPro" id="IPR038765">
    <property type="entry name" value="Papain-like_cys_pep_sf"/>
</dbReference>
<dbReference type="AlphaFoldDB" id="A0A1I7XU18"/>
<dbReference type="PANTHER" id="PTHR24006">
    <property type="entry name" value="UBIQUITIN CARBOXYL-TERMINAL HYDROLASE"/>
    <property type="match status" value="1"/>
</dbReference>
<dbReference type="PROSITE" id="PS00972">
    <property type="entry name" value="USP_1"/>
    <property type="match status" value="1"/>
</dbReference>
<accession>A0A1I7XU18</accession>
<dbReference type="GO" id="GO:0005829">
    <property type="term" value="C:cytosol"/>
    <property type="evidence" value="ECO:0007669"/>
    <property type="project" value="TreeGrafter"/>
</dbReference>
<dbReference type="Pfam" id="PF00443">
    <property type="entry name" value="UCH"/>
    <property type="match status" value="1"/>
</dbReference>
<name>A0A1I7XU18_HETBA</name>
<dbReference type="GO" id="GO:0004843">
    <property type="term" value="F:cysteine-type deubiquitinase activity"/>
    <property type="evidence" value="ECO:0007669"/>
    <property type="project" value="InterPro"/>
</dbReference>
<organism evidence="3 4">
    <name type="scientific">Heterorhabditis bacteriophora</name>
    <name type="common">Entomopathogenic nematode worm</name>
    <dbReference type="NCBI Taxonomy" id="37862"/>
    <lineage>
        <taxon>Eukaryota</taxon>
        <taxon>Metazoa</taxon>
        <taxon>Ecdysozoa</taxon>
        <taxon>Nematoda</taxon>
        <taxon>Chromadorea</taxon>
        <taxon>Rhabditida</taxon>
        <taxon>Rhabditina</taxon>
        <taxon>Rhabditomorpha</taxon>
        <taxon>Strongyloidea</taxon>
        <taxon>Heterorhabditidae</taxon>
        <taxon>Heterorhabditis</taxon>
    </lineage>
</organism>
<keyword evidence="3" id="KW-1185">Reference proteome</keyword>
<dbReference type="GO" id="GO:0016579">
    <property type="term" value="P:protein deubiquitination"/>
    <property type="evidence" value="ECO:0007669"/>
    <property type="project" value="InterPro"/>
</dbReference>
<evidence type="ECO:0000256" key="1">
    <source>
        <dbReference type="ARBA" id="ARBA00009085"/>
    </source>
</evidence>
<feature type="domain" description="USP" evidence="2">
    <location>
        <begin position="88"/>
        <end position="264"/>
    </location>
</feature>
<dbReference type="Gene3D" id="3.90.70.10">
    <property type="entry name" value="Cysteine proteinases"/>
    <property type="match status" value="2"/>
</dbReference>
<dbReference type="Proteomes" id="UP000095283">
    <property type="component" value="Unplaced"/>
</dbReference>
<evidence type="ECO:0000313" key="3">
    <source>
        <dbReference type="Proteomes" id="UP000095283"/>
    </source>
</evidence>
<dbReference type="InterPro" id="IPR018200">
    <property type="entry name" value="USP_CS"/>
</dbReference>
<dbReference type="GO" id="GO:0005634">
    <property type="term" value="C:nucleus"/>
    <property type="evidence" value="ECO:0007669"/>
    <property type="project" value="TreeGrafter"/>
</dbReference>
<proteinExistence type="inferred from homology"/>
<dbReference type="InterPro" id="IPR001394">
    <property type="entry name" value="Peptidase_C19_UCH"/>
</dbReference>
<dbReference type="WBParaSite" id="Hba_21315">
    <property type="protein sequence ID" value="Hba_21315"/>
    <property type="gene ID" value="Hba_21315"/>
</dbReference>
<comment type="similarity">
    <text evidence="1">Belongs to the peptidase C19 family.</text>
</comment>
<dbReference type="PROSITE" id="PS50235">
    <property type="entry name" value="USP_3"/>
    <property type="match status" value="1"/>
</dbReference>